<dbReference type="Proteomes" id="UP000038009">
    <property type="component" value="Unassembled WGS sequence"/>
</dbReference>
<evidence type="ECO:0000313" key="2">
    <source>
        <dbReference type="EMBL" id="KPI87037.1"/>
    </source>
</evidence>
<feature type="domain" description="Sm" evidence="1">
    <location>
        <begin position="18"/>
        <end position="92"/>
    </location>
</feature>
<dbReference type="VEuPathDB" id="TriTrypDB:Lsey_0105_0200"/>
<comment type="caution">
    <text evidence="2">The sequence shown here is derived from an EMBL/GenBank/DDBJ whole genome shotgun (WGS) entry which is preliminary data.</text>
</comment>
<dbReference type="Gene3D" id="2.30.30.100">
    <property type="match status" value="1"/>
</dbReference>
<dbReference type="InterPro" id="IPR010920">
    <property type="entry name" value="LSM_dom_sf"/>
</dbReference>
<reference evidence="2 3" key="1">
    <citation type="journal article" date="2015" name="PLoS Pathog.">
        <title>Leptomonas seymouri: Adaptations to the Dixenous Life Cycle Analyzed by Genome Sequencing, Transcriptome Profiling and Co-infection with Leishmania donovani.</title>
        <authorList>
            <person name="Kraeva N."/>
            <person name="Butenko A."/>
            <person name="Hlavacova J."/>
            <person name="Kostygov A."/>
            <person name="Myskova J."/>
            <person name="Grybchuk D."/>
            <person name="Lestinova T."/>
            <person name="Votypka J."/>
            <person name="Volf P."/>
            <person name="Opperdoes F."/>
            <person name="Flegontov P."/>
            <person name="Lukes J."/>
            <person name="Yurchenko V."/>
        </authorList>
    </citation>
    <scope>NUCLEOTIDE SEQUENCE [LARGE SCALE GENOMIC DNA]</scope>
    <source>
        <strain evidence="2 3">ATCC 30220</strain>
    </source>
</reference>
<proteinExistence type="predicted"/>
<dbReference type="OrthoDB" id="2020720at2759"/>
<dbReference type="AlphaFoldDB" id="A0A0N0P6D6"/>
<evidence type="ECO:0000259" key="1">
    <source>
        <dbReference type="Pfam" id="PF01423"/>
    </source>
</evidence>
<dbReference type="Pfam" id="PF01423">
    <property type="entry name" value="LSM"/>
    <property type="match status" value="1"/>
</dbReference>
<gene>
    <name evidence="2" type="ORF">ABL78_3902</name>
</gene>
<accession>A0A0N0P6D6</accession>
<dbReference type="SUPFAM" id="SSF50182">
    <property type="entry name" value="Sm-like ribonucleoproteins"/>
    <property type="match status" value="1"/>
</dbReference>
<protein>
    <submittedName>
        <fullName evidence="2">Putative Lsm5p</fullName>
    </submittedName>
</protein>
<dbReference type="EMBL" id="LJSK01000105">
    <property type="protein sequence ID" value="KPI87037.1"/>
    <property type="molecule type" value="Genomic_DNA"/>
</dbReference>
<dbReference type="InterPro" id="IPR001163">
    <property type="entry name" value="Sm_dom_euk/arc"/>
</dbReference>
<name>A0A0N0P6D6_LEPSE</name>
<keyword evidence="3" id="KW-1185">Reference proteome</keyword>
<evidence type="ECO:0000313" key="3">
    <source>
        <dbReference type="Proteomes" id="UP000038009"/>
    </source>
</evidence>
<dbReference type="OMA" id="HETTREC"/>
<sequence>MAAAAAASSSAVVVERKSLVTYVGNRIKVTLDDDSILTGRLVSLSASGNLILTDVERQRVLKRRRNRDGVHETARECYAAVLFVRGGCVVSVSYDSGITTEKSVVDHIGGREANSSRIVQMANAAPSTRTRSHT</sequence>
<organism evidence="2 3">
    <name type="scientific">Leptomonas seymouri</name>
    <dbReference type="NCBI Taxonomy" id="5684"/>
    <lineage>
        <taxon>Eukaryota</taxon>
        <taxon>Discoba</taxon>
        <taxon>Euglenozoa</taxon>
        <taxon>Kinetoplastea</taxon>
        <taxon>Metakinetoplastina</taxon>
        <taxon>Trypanosomatida</taxon>
        <taxon>Trypanosomatidae</taxon>
        <taxon>Leishmaniinae</taxon>
        <taxon>Leptomonas</taxon>
    </lineage>
</organism>